<evidence type="ECO:0000256" key="2">
    <source>
        <dbReference type="SAM" id="SignalP"/>
    </source>
</evidence>
<keyword evidence="2" id="KW-0732">Signal</keyword>
<reference evidence="3 4" key="1">
    <citation type="submission" date="2019-02" db="EMBL/GenBank/DDBJ databases">
        <title>Deep-cultivation of Planctomycetes and their phenomic and genomic characterization uncovers novel biology.</title>
        <authorList>
            <person name="Wiegand S."/>
            <person name="Jogler M."/>
            <person name="Boedeker C."/>
            <person name="Pinto D."/>
            <person name="Vollmers J."/>
            <person name="Rivas-Marin E."/>
            <person name="Kohn T."/>
            <person name="Peeters S.H."/>
            <person name="Heuer A."/>
            <person name="Rast P."/>
            <person name="Oberbeckmann S."/>
            <person name="Bunk B."/>
            <person name="Jeske O."/>
            <person name="Meyerdierks A."/>
            <person name="Storesund J.E."/>
            <person name="Kallscheuer N."/>
            <person name="Luecker S."/>
            <person name="Lage O.M."/>
            <person name="Pohl T."/>
            <person name="Merkel B.J."/>
            <person name="Hornburger P."/>
            <person name="Mueller R.-W."/>
            <person name="Bruemmer F."/>
            <person name="Labrenz M."/>
            <person name="Spormann A.M."/>
            <person name="Op den Camp H."/>
            <person name="Overmann J."/>
            <person name="Amann R."/>
            <person name="Jetten M.S.M."/>
            <person name="Mascher T."/>
            <person name="Medema M.H."/>
            <person name="Devos D.P."/>
            <person name="Kaster A.-K."/>
            <person name="Ovreas L."/>
            <person name="Rohde M."/>
            <person name="Galperin M.Y."/>
            <person name="Jogler C."/>
        </authorList>
    </citation>
    <scope>NUCLEOTIDE SEQUENCE [LARGE SCALE GENOMIC DNA]</scope>
    <source>
        <strain evidence="3 4">Poly30</strain>
    </source>
</reference>
<sequence precursor="true">MTTSRTAFVLFLAAFVPAISAPAAIGQAPVDKETSRVIRLPAEQAPPLRGPLERLDGRHLHWAASDVADPTLGLGPVIPTRMLTSVIERRVDQAGGRDAGISVEPLGPFLLLRGGAAGGPGAIQGAVKAANDTVQEFQAMAEGLRFRTRVRLLSGASDGSLDAGPIDDGPLTAEAADSVVLIDESMVLTSGDRGAFGSRVQRPVVADFDVEVAASASIADPVNAVVETGETVHLWASTVLDSEGHRRLHLQGLLDVASEGPSRTFDPDVYELGELEQPTIRSTQVLFASTVLPGEPLVVTLEGLRAEQPRRRLEITAEALTAGTPSMGTPSNGEGSVDPDGASLDPYAARVVDLSRGMWRSALAFPHALGGDSLQVAIPEARMPASAAQLITLIFGREASARPDLGSSVVLLPGENEERDRDVQALFESVDPVGPAAVLTVASSEDGFRATLPAARGALLRVAHIEETVLIVDYDPQIASEAVLSDPRAEFSLSGSVFECAVEWSQEGFRLEGFAHRRAITGLTVRKADPVDVGRIQQPVSVTESSRIVLIGGGSTRGAGLDITLTQR</sequence>
<gene>
    <name evidence="3" type="ORF">Poly30_31070</name>
</gene>
<feature type="signal peptide" evidence="2">
    <location>
        <begin position="1"/>
        <end position="23"/>
    </location>
</feature>
<dbReference type="AlphaFoldDB" id="A0A518EU23"/>
<name>A0A518EU23_9BACT</name>
<keyword evidence="4" id="KW-1185">Reference proteome</keyword>
<dbReference type="RefSeq" id="WP_145198731.1">
    <property type="nucleotide sequence ID" value="NZ_CP036434.1"/>
</dbReference>
<evidence type="ECO:0000313" key="4">
    <source>
        <dbReference type="Proteomes" id="UP000320390"/>
    </source>
</evidence>
<dbReference type="Proteomes" id="UP000320390">
    <property type="component" value="Chromosome"/>
</dbReference>
<feature type="region of interest" description="Disordered" evidence="1">
    <location>
        <begin position="319"/>
        <end position="341"/>
    </location>
</feature>
<feature type="chain" id="PRO_5022178156" description="Bacterial type II and III secretion system protein" evidence="2">
    <location>
        <begin position="24"/>
        <end position="568"/>
    </location>
</feature>
<proteinExistence type="predicted"/>
<accession>A0A518EU23</accession>
<dbReference type="EMBL" id="CP036434">
    <property type="protein sequence ID" value="QDV07581.1"/>
    <property type="molecule type" value="Genomic_DNA"/>
</dbReference>
<evidence type="ECO:0000313" key="3">
    <source>
        <dbReference type="EMBL" id="QDV07581.1"/>
    </source>
</evidence>
<evidence type="ECO:0008006" key="5">
    <source>
        <dbReference type="Google" id="ProtNLM"/>
    </source>
</evidence>
<evidence type="ECO:0000256" key="1">
    <source>
        <dbReference type="SAM" id="MobiDB-lite"/>
    </source>
</evidence>
<protein>
    <recommendedName>
        <fullName evidence="5">Bacterial type II and III secretion system protein</fullName>
    </recommendedName>
</protein>
<organism evidence="3 4">
    <name type="scientific">Saltatorellus ferox</name>
    <dbReference type="NCBI Taxonomy" id="2528018"/>
    <lineage>
        <taxon>Bacteria</taxon>
        <taxon>Pseudomonadati</taxon>
        <taxon>Planctomycetota</taxon>
        <taxon>Planctomycetia</taxon>
        <taxon>Planctomycetia incertae sedis</taxon>
        <taxon>Saltatorellus</taxon>
    </lineage>
</organism>
<feature type="compositionally biased region" description="Polar residues" evidence="1">
    <location>
        <begin position="323"/>
        <end position="334"/>
    </location>
</feature>